<feature type="compositionally biased region" description="Gly residues" evidence="2">
    <location>
        <begin position="164"/>
        <end position="173"/>
    </location>
</feature>
<evidence type="ECO:0000259" key="3">
    <source>
        <dbReference type="SMART" id="SM00955"/>
    </source>
</evidence>
<dbReference type="OrthoDB" id="372421at2759"/>
<reference evidence="4" key="1">
    <citation type="journal article" date="2020" name="Stud. Mycol.">
        <title>101 Dothideomycetes genomes: a test case for predicting lifestyles and emergence of pathogens.</title>
        <authorList>
            <person name="Haridas S."/>
            <person name="Albert R."/>
            <person name="Binder M."/>
            <person name="Bloem J."/>
            <person name="Labutti K."/>
            <person name="Salamov A."/>
            <person name="Andreopoulos B."/>
            <person name="Baker S."/>
            <person name="Barry K."/>
            <person name="Bills G."/>
            <person name="Bluhm B."/>
            <person name="Cannon C."/>
            <person name="Castanera R."/>
            <person name="Culley D."/>
            <person name="Daum C."/>
            <person name="Ezra D."/>
            <person name="Gonzalez J."/>
            <person name="Henrissat B."/>
            <person name="Kuo A."/>
            <person name="Liang C."/>
            <person name="Lipzen A."/>
            <person name="Lutzoni F."/>
            <person name="Magnuson J."/>
            <person name="Mondo S."/>
            <person name="Nolan M."/>
            <person name="Ohm R."/>
            <person name="Pangilinan J."/>
            <person name="Park H.-J."/>
            <person name="Ramirez L."/>
            <person name="Alfaro M."/>
            <person name="Sun H."/>
            <person name="Tritt A."/>
            <person name="Yoshinaga Y."/>
            <person name="Zwiers L.-H."/>
            <person name="Turgeon B."/>
            <person name="Goodwin S."/>
            <person name="Spatafora J."/>
            <person name="Crous P."/>
            <person name="Grigoriev I."/>
        </authorList>
    </citation>
    <scope>NUCLEOTIDE SEQUENCE</scope>
    <source>
        <strain evidence="4">ATCC 16933</strain>
    </source>
</reference>
<evidence type="ECO:0000313" key="5">
    <source>
        <dbReference type="Proteomes" id="UP000799766"/>
    </source>
</evidence>
<gene>
    <name evidence="4" type="ORF">BDY21DRAFT_279215</name>
</gene>
<accession>A0A6A6PAU0</accession>
<dbReference type="GO" id="GO:0003723">
    <property type="term" value="F:RNA binding"/>
    <property type="evidence" value="ECO:0007669"/>
    <property type="project" value="InterPro"/>
</dbReference>
<evidence type="ECO:0000313" key="4">
    <source>
        <dbReference type="EMBL" id="KAF2461018.1"/>
    </source>
</evidence>
<dbReference type="Proteomes" id="UP000799766">
    <property type="component" value="Unassembled WGS sequence"/>
</dbReference>
<name>A0A6A6PAU0_9PEZI</name>
<feature type="region of interest" description="Disordered" evidence="2">
    <location>
        <begin position="339"/>
        <end position="359"/>
    </location>
</feature>
<dbReference type="PANTHER" id="PTHR23355:SF9">
    <property type="entry name" value="DIS3-LIKE EXONUCLEASE 2"/>
    <property type="match status" value="1"/>
</dbReference>
<dbReference type="SMART" id="SM00955">
    <property type="entry name" value="RNB"/>
    <property type="match status" value="1"/>
</dbReference>
<feature type="region of interest" description="Disordered" evidence="2">
    <location>
        <begin position="408"/>
        <end position="431"/>
    </location>
</feature>
<feature type="domain" description="RNB" evidence="3">
    <location>
        <begin position="757"/>
        <end position="1090"/>
    </location>
</feature>
<feature type="compositionally biased region" description="Low complexity" evidence="2">
    <location>
        <begin position="204"/>
        <end position="233"/>
    </location>
</feature>
<feature type="compositionally biased region" description="Low complexity" evidence="2">
    <location>
        <begin position="302"/>
        <end position="324"/>
    </location>
</feature>
<feature type="region of interest" description="Disordered" evidence="2">
    <location>
        <begin position="512"/>
        <end position="568"/>
    </location>
</feature>
<dbReference type="GO" id="GO:0006402">
    <property type="term" value="P:mRNA catabolic process"/>
    <property type="evidence" value="ECO:0007669"/>
    <property type="project" value="TreeGrafter"/>
</dbReference>
<organism evidence="4 5">
    <name type="scientific">Lineolata rhizophorae</name>
    <dbReference type="NCBI Taxonomy" id="578093"/>
    <lineage>
        <taxon>Eukaryota</taxon>
        <taxon>Fungi</taxon>
        <taxon>Dikarya</taxon>
        <taxon>Ascomycota</taxon>
        <taxon>Pezizomycotina</taxon>
        <taxon>Dothideomycetes</taxon>
        <taxon>Dothideomycetes incertae sedis</taxon>
        <taxon>Lineolatales</taxon>
        <taxon>Lineolataceae</taxon>
        <taxon>Lineolata</taxon>
    </lineage>
</organism>
<dbReference type="GO" id="GO:0000932">
    <property type="term" value="C:P-body"/>
    <property type="evidence" value="ECO:0007669"/>
    <property type="project" value="TreeGrafter"/>
</dbReference>
<feature type="compositionally biased region" description="Basic and acidic residues" evidence="2">
    <location>
        <begin position="184"/>
        <end position="196"/>
    </location>
</feature>
<dbReference type="InterPro" id="IPR012340">
    <property type="entry name" value="NA-bd_OB-fold"/>
</dbReference>
<sequence>MEQQGQPANASGRRLHIAHRRSPSELTPLMMEQLAIAQQIEALQQHQQQIAAQHQQYVNIGMIHPQQHIPGANIAHMQGQMPNMSPHGNNFQFPQQMQQQHLAVPVNPPPPPQQQQQQSTHRRNQSALPNVSMGPPPAPSSGASGFAEYNQQQGQGRENVNPRGRGGGSAGGGHARRHSLALPEAKKAAELAEQKRKASGFQFPIPASAGATAPSSSNRSSSPASAGPTPSEPQSATRGGRGSHGRSQSMAIGGNRGGHGRGGGSMQFPQQGSDGNPSDFQRRGSQGHGRSGSRNFDSNWRQPNNQQATQEQPQQPQQQQQQQPNMGNFQMNQNAAAPQFQPGHRARGSMNQSVGGLGNFQYPGQPQLVQLPQGQVLVQPQMFAAQGMNPMQFAQYQLQAQMNGQPIQGLQGSQHAQAPMQMQQQQQQQQQQRKTLFTPYLPQANLPALLEQGQLVAGVLRVNKKNRSDAYVTTTDLDADIFICGSKDRNRALEGDLVAVELLDVDEVWGQKREKEEKKKRKDNTNSNVAVNDATTQSETGQSGGDGSIRRRGSLRQRPTQKKNDDVEVEGQSLLLMEEEEINDEQKPLYAGHVVAVIERVPGQMFSGTLGLLRPSSQATKEKQEAERQAREGGQGRQQSDRQQDKPKIVWFKPTDKRVPLIAIPTEQAPRDFVERHQEYTNRIFVACIKRWPITSLHPFGTLVEQLGEMGDLKVETDALLRDNNFGPDDFSDAVLKNVGFEDWSVSKDGESVLETRRDFRQEKTFTIDPNGSKELDDAVHIKKIGNGKVEIGIHVADVAHFVKQGSLVDREAKKRGTAVYLMNRTVNMLPPKLSNDICCLNPGEERYTISVVFTLDEDTGRVAENETWVGKSVIKSSGKLSYDEVDSVMKGSDADLPADTVEDIKLLQHITSKFRQARFGDRTTDIPPLRLLYQLDDENVPVEENIFDSTPAHEIIEELSHKTNAVVAKKIHSALGDKALLRRQGSPNPRRLQTFAERMNAIGYDIDTTSSGTLQNSLFKVQDPDVRKGMETLLVKAMIRAKYFVAGKVPEEQYQHYALNLPLYTHFTNPSRRYADIVVHRQLEAALSNAEYQEDADGLVKIVDACNTKKDSAHWAQEQSVHIESCRKMDKIRRDLGGDLISEGIVICVYESAFDVLIPEFGFEKRVHCDQLPLKKAEFDKHKRLLELFWEKGVPSSTYVPEDERPKAGSTRSHAIAAARDAEAAKQRAKESEEAQRRQMDTGTMSTDDVDALFDDDDDAASEITEMTAGVSLNPAADRPTQSMPPSPTRNGLDSSQAPHRVKSDSKLGQSASETPEAKLTNKEKYLSLFSLREENGDYIQDVKEMTRVPVILKTDLSKSPPCLTIRSLNPYAL</sequence>
<feature type="compositionally biased region" description="Gly residues" evidence="2">
    <location>
        <begin position="254"/>
        <end position="265"/>
    </location>
</feature>
<keyword evidence="5" id="KW-1185">Reference proteome</keyword>
<feature type="compositionally biased region" description="Polar residues" evidence="2">
    <location>
        <begin position="149"/>
        <end position="158"/>
    </location>
</feature>
<dbReference type="Pfam" id="PF17849">
    <property type="entry name" value="OB_Dis3"/>
    <property type="match status" value="1"/>
</dbReference>
<feature type="compositionally biased region" description="Basic and acidic residues" evidence="2">
    <location>
        <begin position="620"/>
        <end position="631"/>
    </location>
</feature>
<dbReference type="EMBL" id="MU001672">
    <property type="protein sequence ID" value="KAF2461018.1"/>
    <property type="molecule type" value="Genomic_DNA"/>
</dbReference>
<feature type="compositionally biased region" description="Low complexity" evidence="2">
    <location>
        <begin position="420"/>
        <end position="431"/>
    </location>
</feature>
<evidence type="ECO:0000256" key="2">
    <source>
        <dbReference type="SAM" id="MobiDB-lite"/>
    </source>
</evidence>
<comment type="similarity">
    <text evidence="1">Belongs to the RNR ribonuclease family.</text>
</comment>
<dbReference type="Pfam" id="PF17877">
    <property type="entry name" value="Dis3l2_C_term"/>
    <property type="match status" value="1"/>
</dbReference>
<dbReference type="InterPro" id="IPR050180">
    <property type="entry name" value="RNR_Ribonuclease"/>
</dbReference>
<dbReference type="SUPFAM" id="SSF50249">
    <property type="entry name" value="Nucleic acid-binding proteins"/>
    <property type="match status" value="3"/>
</dbReference>
<feature type="compositionally biased region" description="Basic and acidic residues" evidence="2">
    <location>
        <begin position="639"/>
        <end position="648"/>
    </location>
</feature>
<dbReference type="InterPro" id="IPR041505">
    <property type="entry name" value="Dis3_CSD2"/>
</dbReference>
<dbReference type="InterPro" id="IPR041093">
    <property type="entry name" value="Dis3l2-like_C"/>
</dbReference>
<feature type="region of interest" description="Disordered" evidence="2">
    <location>
        <begin position="1198"/>
        <end position="1255"/>
    </location>
</feature>
<feature type="region of interest" description="Disordered" evidence="2">
    <location>
        <begin position="1268"/>
        <end position="1320"/>
    </location>
</feature>
<dbReference type="Gene3D" id="2.40.50.690">
    <property type="match status" value="1"/>
</dbReference>
<dbReference type="Pfam" id="PF00773">
    <property type="entry name" value="RNB"/>
    <property type="match status" value="1"/>
</dbReference>
<feature type="compositionally biased region" description="Polar residues" evidence="2">
    <location>
        <begin position="1290"/>
        <end position="1299"/>
    </location>
</feature>
<dbReference type="InterPro" id="IPR001900">
    <property type="entry name" value="RNase_II/R"/>
</dbReference>
<dbReference type="FunFam" id="2.40.50.690:FF:000001">
    <property type="entry name" value="Cell wall biogenesis protein"/>
    <property type="match status" value="1"/>
</dbReference>
<dbReference type="FunFam" id="2.40.50.700:FF:000002">
    <property type="entry name" value="Cell wall biogenesis protein"/>
    <property type="match status" value="1"/>
</dbReference>
<evidence type="ECO:0000256" key="1">
    <source>
        <dbReference type="ARBA" id="ARBA00005785"/>
    </source>
</evidence>
<dbReference type="FunFam" id="2.40.50.140:FF:000100">
    <property type="entry name" value="Cell wall biogenesis protein phosphatase"/>
    <property type="match status" value="1"/>
</dbReference>
<feature type="region of interest" description="Disordered" evidence="2">
    <location>
        <begin position="97"/>
        <end position="324"/>
    </location>
</feature>
<protein>
    <recommendedName>
        <fullName evidence="3">RNB domain-containing protein</fullName>
    </recommendedName>
</protein>
<feature type="compositionally biased region" description="Polar residues" evidence="2">
    <location>
        <begin position="267"/>
        <end position="279"/>
    </location>
</feature>
<proteinExistence type="inferred from homology"/>
<dbReference type="Gene3D" id="2.40.50.700">
    <property type="match status" value="1"/>
</dbReference>
<feature type="region of interest" description="Disordered" evidence="2">
    <location>
        <begin position="609"/>
        <end position="648"/>
    </location>
</feature>
<dbReference type="PANTHER" id="PTHR23355">
    <property type="entry name" value="RIBONUCLEASE"/>
    <property type="match status" value="1"/>
</dbReference>
<feature type="compositionally biased region" description="Basic residues" evidence="2">
    <location>
        <begin position="550"/>
        <end position="561"/>
    </location>
</feature>
<dbReference type="GO" id="GO:0000175">
    <property type="term" value="F:3'-5'-RNA exonuclease activity"/>
    <property type="evidence" value="ECO:0007669"/>
    <property type="project" value="TreeGrafter"/>
</dbReference>
<dbReference type="Gene3D" id="2.40.50.140">
    <property type="entry name" value="Nucleic acid-binding proteins"/>
    <property type="match status" value="1"/>
</dbReference>
<feature type="compositionally biased region" description="Polar residues" evidence="2">
    <location>
        <begin position="525"/>
        <end position="540"/>
    </location>
</feature>
<feature type="compositionally biased region" description="Basic and acidic residues" evidence="2">
    <location>
        <begin position="1221"/>
        <end position="1241"/>
    </location>
</feature>